<dbReference type="InterPro" id="IPR006345">
    <property type="entry name" value="RecD2"/>
</dbReference>
<organism evidence="5 6">
    <name type="scientific">Pseudodesulfovibrio sediminis</name>
    <dbReference type="NCBI Taxonomy" id="2810563"/>
    <lineage>
        <taxon>Bacteria</taxon>
        <taxon>Pseudomonadati</taxon>
        <taxon>Thermodesulfobacteriota</taxon>
        <taxon>Desulfovibrionia</taxon>
        <taxon>Desulfovibrionales</taxon>
        <taxon>Desulfovibrionaceae</taxon>
    </lineage>
</organism>
<dbReference type="InterPro" id="IPR003593">
    <property type="entry name" value="AAA+_ATPase"/>
</dbReference>
<dbReference type="Pfam" id="PF13538">
    <property type="entry name" value="UvrD_C_2"/>
    <property type="match status" value="1"/>
</dbReference>
<dbReference type="Pfam" id="PF14490">
    <property type="entry name" value="HHH_RecD2"/>
    <property type="match status" value="1"/>
</dbReference>
<dbReference type="InterPro" id="IPR010994">
    <property type="entry name" value="RuvA_2-like"/>
</dbReference>
<feature type="domain" description="AAA+ ATPase" evidence="4">
    <location>
        <begin position="344"/>
        <end position="488"/>
    </location>
</feature>
<dbReference type="CDD" id="cd18809">
    <property type="entry name" value="SF1_C_RecD"/>
    <property type="match status" value="1"/>
</dbReference>
<dbReference type="Gene3D" id="1.10.10.2220">
    <property type="match status" value="1"/>
</dbReference>
<keyword evidence="2" id="KW-0067">ATP-binding</keyword>
<dbReference type="RefSeq" id="WP_229593353.1">
    <property type="nucleotide sequence ID" value="NZ_AP024485.1"/>
</dbReference>
<keyword evidence="1" id="KW-0547">Nucleotide-binding</keyword>
<dbReference type="SMART" id="SM00382">
    <property type="entry name" value="AAA"/>
    <property type="match status" value="1"/>
</dbReference>
<dbReference type="Proteomes" id="UP001053296">
    <property type="component" value="Chromosome"/>
</dbReference>
<evidence type="ECO:0000259" key="3">
    <source>
        <dbReference type="SMART" id="SM00278"/>
    </source>
</evidence>
<dbReference type="CDD" id="cd17933">
    <property type="entry name" value="DEXSc_RecD-like"/>
    <property type="match status" value="1"/>
</dbReference>
<dbReference type="Gene3D" id="1.10.150.20">
    <property type="entry name" value="5' to 3' exonuclease, C-terminal subdomain"/>
    <property type="match status" value="1"/>
</dbReference>
<accession>A0ABN6EPR0</accession>
<dbReference type="InterPro" id="IPR055446">
    <property type="entry name" value="RecD2_N_OB"/>
</dbReference>
<gene>
    <name evidence="5" type="primary">recD2</name>
    <name evidence="5" type="ORF">PSDVSF_05150</name>
</gene>
<dbReference type="HAMAP" id="MF_01488">
    <property type="entry name" value="RecD2"/>
    <property type="match status" value="1"/>
</dbReference>
<dbReference type="InterPro" id="IPR027785">
    <property type="entry name" value="UvrD-like_helicase_C"/>
</dbReference>
<dbReference type="InterPro" id="IPR041451">
    <property type="entry name" value="RecD2_SH13"/>
</dbReference>
<dbReference type="Pfam" id="PF23139">
    <property type="entry name" value="OB_YrrC"/>
    <property type="match status" value="1"/>
</dbReference>
<dbReference type="InterPro" id="IPR029493">
    <property type="entry name" value="RecD2-like_HHH"/>
</dbReference>
<dbReference type="Pfam" id="PF13245">
    <property type="entry name" value="AAA_19"/>
    <property type="match status" value="1"/>
</dbReference>
<evidence type="ECO:0000256" key="1">
    <source>
        <dbReference type="ARBA" id="ARBA00022741"/>
    </source>
</evidence>
<evidence type="ECO:0000313" key="5">
    <source>
        <dbReference type="EMBL" id="BCS87273.1"/>
    </source>
</evidence>
<dbReference type="InterPro" id="IPR003583">
    <property type="entry name" value="Hlx-hairpin-Hlx_DNA-bd_motif"/>
</dbReference>
<evidence type="ECO:0000313" key="6">
    <source>
        <dbReference type="Proteomes" id="UP001053296"/>
    </source>
</evidence>
<dbReference type="PANTHER" id="PTHR43788">
    <property type="entry name" value="DNA2/NAM7 HELICASE FAMILY MEMBER"/>
    <property type="match status" value="1"/>
</dbReference>
<dbReference type="Pfam" id="PF18335">
    <property type="entry name" value="SH3_13"/>
    <property type="match status" value="1"/>
</dbReference>
<reference evidence="5" key="1">
    <citation type="journal article" date="2022" name="Arch. Microbiol.">
        <title>Pseudodesulfovibrio sediminis sp. nov., a mesophilic and neutrophilic sulfate-reducing bacterium isolated from sediment of a brackish lake.</title>
        <authorList>
            <person name="Takahashi A."/>
            <person name="Kojima H."/>
            <person name="Watanabe M."/>
            <person name="Fukui M."/>
        </authorList>
    </citation>
    <scope>NUCLEOTIDE SEQUENCE</scope>
    <source>
        <strain evidence="5">SF6</strain>
    </source>
</reference>
<feature type="domain" description="Helix-hairpin-helix DNA-binding motif class 1" evidence="3">
    <location>
        <begin position="89"/>
        <end position="109"/>
    </location>
</feature>
<dbReference type="SUPFAM" id="SSF47781">
    <property type="entry name" value="RuvA domain 2-like"/>
    <property type="match status" value="1"/>
</dbReference>
<keyword evidence="6" id="KW-1185">Reference proteome</keyword>
<feature type="domain" description="Helix-hairpin-helix DNA-binding motif class 1" evidence="3">
    <location>
        <begin position="123"/>
        <end position="142"/>
    </location>
</feature>
<dbReference type="SUPFAM" id="SSF52540">
    <property type="entry name" value="P-loop containing nucleoside triphosphate hydrolases"/>
    <property type="match status" value="2"/>
</dbReference>
<dbReference type="Gene3D" id="3.40.50.300">
    <property type="entry name" value="P-loop containing nucleotide triphosphate hydrolases"/>
    <property type="match status" value="2"/>
</dbReference>
<dbReference type="InterPro" id="IPR050534">
    <property type="entry name" value="Coronavir_polyprotein_1ab"/>
</dbReference>
<dbReference type="SMART" id="SM00278">
    <property type="entry name" value="HhH1"/>
    <property type="match status" value="3"/>
</dbReference>
<dbReference type="PANTHER" id="PTHR43788:SF6">
    <property type="entry name" value="DNA HELICASE B"/>
    <property type="match status" value="1"/>
</dbReference>
<feature type="domain" description="Helix-hairpin-helix DNA-binding motif class 1" evidence="3">
    <location>
        <begin position="187"/>
        <end position="206"/>
    </location>
</feature>
<dbReference type="Gene3D" id="2.30.30.940">
    <property type="match status" value="1"/>
</dbReference>
<evidence type="ECO:0000259" key="4">
    <source>
        <dbReference type="SMART" id="SM00382"/>
    </source>
</evidence>
<proteinExistence type="inferred from homology"/>
<dbReference type="EMBL" id="AP024485">
    <property type="protein sequence ID" value="BCS87273.1"/>
    <property type="molecule type" value="Genomic_DNA"/>
</dbReference>
<name>A0ABN6EPR0_9BACT</name>
<protein>
    <submittedName>
        <fullName evidence="5">ATP-dependent RecD-like DNA helicase</fullName>
    </submittedName>
</protein>
<evidence type="ECO:0000256" key="2">
    <source>
        <dbReference type="ARBA" id="ARBA00022840"/>
    </source>
</evidence>
<dbReference type="Pfam" id="PF14520">
    <property type="entry name" value="HHH_5"/>
    <property type="match status" value="1"/>
</dbReference>
<dbReference type="InterPro" id="IPR027417">
    <property type="entry name" value="P-loop_NTPase"/>
</dbReference>
<dbReference type="NCBIfam" id="TIGR01448">
    <property type="entry name" value="recD_rel"/>
    <property type="match status" value="1"/>
</dbReference>
<sequence length="736" mass="82416">MSDNQLLYLQGAEVQNVVYHNKENGYAIARVKVKDEPGQTTIVGILGELSAGATLDLNGKWVTHAKFGRQFEVATFEQSRPATENGVIKFLQSSIKGVGEKTAAVIVEEFGVEVLDILDDDPEQLLKIRGISKKKLKEIIESWGRQREIKNLLVFLQTHNVATTFAGKIFHLYGAQAESKLRENPYDLAYEIRGVGFKTADQMAMKLGFAPDCAQRLEAALAYTLLTGCERSGHLFISKPKLLEDVARMLDTSDFDKLELALYGLEEKKRIRIEDLSAQGISEAVYLIYFFHFENETTQRLYQLVSHPTPISRKKIDKTLPRVEEKLGFVLSDEQREAVFEACSNKVFIITGGPGTGKTTITKAIMLTLKELGLQIKQAAPTGRAAKRMTEATGHPAKTVHRLLQYQPDGGFHYCEDQKLKADVLVVDEASMVDAQLFVAILRALPHTCRLILVGDVNQLPSVGPGNVLGDLINSHKIPCAVLTHIFRQAQESFIVVNAHRVNSGQFPRQHPCQAPEADFFWIPQEDSIKVQKLILDSVCERIPQRYNLDPLRDIQVLTPMHKGDVGTQALNVALQARLNPPGPGVREVKRKFATFREGDRVIQLKNNYDKEVFNGDLGWIVEVDTEDHELFVEFDGNHVHFESSDLDELGLAYAVSVHKSQGSEYKAVVMPVVTQHFLLLQRNLIYTGLTRARELAVLIGSERAFKIGLNNATAGKRNTHLAYRLQAIFDENRLK</sequence>